<accession>A0A3B0U4Q6</accession>
<proteinExistence type="predicted"/>
<dbReference type="AlphaFoldDB" id="A0A3B0U4Q6"/>
<organism evidence="2">
    <name type="scientific">hydrothermal vent metagenome</name>
    <dbReference type="NCBI Taxonomy" id="652676"/>
    <lineage>
        <taxon>unclassified sequences</taxon>
        <taxon>metagenomes</taxon>
        <taxon>ecological metagenomes</taxon>
    </lineage>
</organism>
<dbReference type="InterPro" id="IPR052200">
    <property type="entry name" value="Protoporphyrinogen_IX_DH"/>
</dbReference>
<sequence length="167" mass="18707">MRTLIAYMSTHGCTGKVVAELGQKIEGEVVIINLRENPNPELGSYGRVVIGGSIHVGQIQRKVKEFCQDNLETLLQKELGLFICCMYEGGTAMQQLKDAFPEELHHAAKYEAVLGGEFDFDKMKFLEKLVVKKVAKVKESVSKIDHNAIGRFASQMNKVFNPFLFLV</sequence>
<dbReference type="EMBL" id="UOEP01000036">
    <property type="protein sequence ID" value="VAW14396.1"/>
    <property type="molecule type" value="Genomic_DNA"/>
</dbReference>
<name>A0A3B0U4Q6_9ZZZZ</name>
<dbReference type="PANTHER" id="PTHR38030:SF2">
    <property type="entry name" value="PROTOPORPHYRINOGEN IX DEHYDROGENASE [QUINONE]"/>
    <property type="match status" value="1"/>
</dbReference>
<reference evidence="2" key="1">
    <citation type="submission" date="2018-06" db="EMBL/GenBank/DDBJ databases">
        <authorList>
            <person name="Zhirakovskaya E."/>
        </authorList>
    </citation>
    <scope>NUCLEOTIDE SEQUENCE</scope>
</reference>
<dbReference type="PANTHER" id="PTHR38030">
    <property type="entry name" value="PROTOPORPHYRINOGEN IX DEHYDROGENASE [MENAQUINONE]"/>
    <property type="match status" value="1"/>
</dbReference>
<dbReference type="Gene3D" id="3.40.50.360">
    <property type="match status" value="1"/>
</dbReference>
<dbReference type="Pfam" id="PF12724">
    <property type="entry name" value="Flavodoxin_5"/>
    <property type="match status" value="1"/>
</dbReference>
<gene>
    <name evidence="2" type="ORF">MNBD_BACTEROID01-1513</name>
</gene>
<dbReference type="InterPro" id="IPR026816">
    <property type="entry name" value="Flavodoxin_dom"/>
</dbReference>
<evidence type="ECO:0000313" key="2">
    <source>
        <dbReference type="EMBL" id="VAW14396.1"/>
    </source>
</evidence>
<dbReference type="GO" id="GO:0010181">
    <property type="term" value="F:FMN binding"/>
    <property type="evidence" value="ECO:0007669"/>
    <property type="project" value="TreeGrafter"/>
</dbReference>
<dbReference type="InterPro" id="IPR029039">
    <property type="entry name" value="Flavoprotein-like_sf"/>
</dbReference>
<feature type="domain" description="Flavodoxin" evidence="1">
    <location>
        <begin position="4"/>
        <end position="140"/>
    </location>
</feature>
<protein>
    <recommendedName>
        <fullName evidence="1">Flavodoxin domain-containing protein</fullName>
    </recommendedName>
</protein>
<dbReference type="SUPFAM" id="SSF52218">
    <property type="entry name" value="Flavoproteins"/>
    <property type="match status" value="1"/>
</dbReference>
<evidence type="ECO:0000259" key="1">
    <source>
        <dbReference type="Pfam" id="PF12724"/>
    </source>
</evidence>
<dbReference type="GO" id="GO:0070819">
    <property type="term" value="F:menaquinone-dependent protoporphyrinogen oxidase activity"/>
    <property type="evidence" value="ECO:0007669"/>
    <property type="project" value="TreeGrafter"/>
</dbReference>
<dbReference type="GO" id="GO:0006783">
    <property type="term" value="P:heme biosynthetic process"/>
    <property type="evidence" value="ECO:0007669"/>
    <property type="project" value="TreeGrafter"/>
</dbReference>